<reference evidence="3 4" key="1">
    <citation type="journal article" date="2016" name="PLoS Pathog.">
        <title>Biosynthesis of antibiotic leucinostatins in bio-control fungus Purpureocillium lilacinum and their inhibition on phytophthora revealed by genome mining.</title>
        <authorList>
            <person name="Wang G."/>
            <person name="Liu Z."/>
            <person name="Lin R."/>
            <person name="Li E."/>
            <person name="Mao Z."/>
            <person name="Ling J."/>
            <person name="Yang Y."/>
            <person name="Yin W.B."/>
            <person name="Xie B."/>
        </authorList>
    </citation>
    <scope>NUCLEOTIDE SEQUENCE [LARGE SCALE GENOMIC DNA]</scope>
    <source>
        <strain evidence="3">170</strain>
    </source>
</reference>
<dbReference type="STRING" id="1380566.A0A179G0C2"/>
<sequence>MRTWSFLAQILPLVGICSAASSKRGLVFTPNPNHPDDNKIWVQSGSDLKWYYNYGSTPSPAYNSLSQDQFEFVPMMWGVGPNPNDTQFLTEVKKLIDDGTKIKHVMAFNEPDTTSVYGGSNVKPADAALAWVANFEPLGKMGLKLGLPACTGGWDSLPWLKQFLGNCSELVSTGNNKKNCTWDFLPVHWYDNFAGLASHIGEREATWPNKSIWVTEYAYAHQDLQPTQEFYNQTIDYFEKLSSIGRYSYFGAFRSTNSNVGANAAFLNGGGKLTDIGSWYLGFGATGNQPDSSSSQGALLEPTMRSVIFGTIAGLFIGFL</sequence>
<dbReference type="AlphaFoldDB" id="A0A179G0C2"/>
<dbReference type="Gene3D" id="3.20.20.80">
    <property type="entry name" value="Glycosidases"/>
    <property type="match status" value="1"/>
</dbReference>
<dbReference type="SUPFAM" id="SSF51445">
    <property type="entry name" value="(Trans)glycosidases"/>
    <property type="match status" value="1"/>
</dbReference>
<evidence type="ECO:0000313" key="4">
    <source>
        <dbReference type="Proteomes" id="UP000078397"/>
    </source>
</evidence>
<dbReference type="FunFam" id="3.20.20.80:FF:000207">
    <property type="entry name" value="Glycoside hydrolase family 128 protein"/>
    <property type="match status" value="1"/>
</dbReference>
<dbReference type="Proteomes" id="UP000078397">
    <property type="component" value="Unassembled WGS sequence"/>
</dbReference>
<name>A0A179G0C2_METCM</name>
<dbReference type="GO" id="GO:0071966">
    <property type="term" value="P:fungal-type cell wall polysaccharide metabolic process"/>
    <property type="evidence" value="ECO:0007669"/>
    <property type="project" value="TreeGrafter"/>
</dbReference>
<dbReference type="OrthoDB" id="43654at2759"/>
<proteinExistence type="predicted"/>
<dbReference type="Pfam" id="PF11790">
    <property type="entry name" value="Glyco_hydro_cc"/>
    <property type="match status" value="1"/>
</dbReference>
<protein>
    <submittedName>
        <fullName evidence="3">Glycoside hydrolase</fullName>
    </submittedName>
</protein>
<dbReference type="PANTHER" id="PTHR34154:SF3">
    <property type="entry name" value="ALKALI-SENSITIVE LINKAGE PROTEIN 1"/>
    <property type="match status" value="1"/>
</dbReference>
<dbReference type="GeneID" id="28846702"/>
<feature type="chain" id="PRO_5008102197" evidence="1">
    <location>
        <begin position="20"/>
        <end position="320"/>
    </location>
</feature>
<dbReference type="GO" id="GO:0009277">
    <property type="term" value="C:fungal-type cell wall"/>
    <property type="evidence" value="ECO:0007669"/>
    <property type="project" value="TreeGrafter"/>
</dbReference>
<keyword evidence="3" id="KW-0378">Hydrolase</keyword>
<accession>A0A179G0C2</accession>
<evidence type="ECO:0000259" key="2">
    <source>
        <dbReference type="Pfam" id="PF11790"/>
    </source>
</evidence>
<dbReference type="EMBL" id="LSBJ02000002">
    <property type="protein sequence ID" value="OAQ70763.1"/>
    <property type="molecule type" value="Genomic_DNA"/>
</dbReference>
<feature type="domain" description="Asl1-like glycosyl hydrolase catalytic" evidence="2">
    <location>
        <begin position="25"/>
        <end position="280"/>
    </location>
</feature>
<evidence type="ECO:0000256" key="1">
    <source>
        <dbReference type="SAM" id="SignalP"/>
    </source>
</evidence>
<feature type="signal peptide" evidence="1">
    <location>
        <begin position="1"/>
        <end position="19"/>
    </location>
</feature>
<keyword evidence="1" id="KW-0732">Signal</keyword>
<dbReference type="RefSeq" id="XP_018147300.1">
    <property type="nucleotide sequence ID" value="XM_018282708.1"/>
</dbReference>
<keyword evidence="4" id="KW-1185">Reference proteome</keyword>
<dbReference type="InterPro" id="IPR017853">
    <property type="entry name" value="GH"/>
</dbReference>
<evidence type="ECO:0000313" key="3">
    <source>
        <dbReference type="EMBL" id="OAQ70763.1"/>
    </source>
</evidence>
<dbReference type="InterPro" id="IPR024655">
    <property type="entry name" value="Asl1_glyco_hydro_catalytic"/>
</dbReference>
<dbReference type="InterPro" id="IPR053183">
    <property type="entry name" value="ASL1"/>
</dbReference>
<organism evidence="3 4">
    <name type="scientific">Pochonia chlamydosporia 170</name>
    <dbReference type="NCBI Taxonomy" id="1380566"/>
    <lineage>
        <taxon>Eukaryota</taxon>
        <taxon>Fungi</taxon>
        <taxon>Dikarya</taxon>
        <taxon>Ascomycota</taxon>
        <taxon>Pezizomycotina</taxon>
        <taxon>Sordariomycetes</taxon>
        <taxon>Hypocreomycetidae</taxon>
        <taxon>Hypocreales</taxon>
        <taxon>Clavicipitaceae</taxon>
        <taxon>Pochonia</taxon>
    </lineage>
</organism>
<dbReference type="KEGG" id="pchm:VFPPC_03176"/>
<gene>
    <name evidence="3" type="ORF">VFPPC_03176</name>
</gene>
<comment type="caution">
    <text evidence="3">The sequence shown here is derived from an EMBL/GenBank/DDBJ whole genome shotgun (WGS) entry which is preliminary data.</text>
</comment>
<dbReference type="PANTHER" id="PTHR34154">
    <property type="entry name" value="ALKALI-SENSITIVE LINKAGE PROTEIN 1"/>
    <property type="match status" value="1"/>
</dbReference>
<dbReference type="GO" id="GO:0016787">
    <property type="term" value="F:hydrolase activity"/>
    <property type="evidence" value="ECO:0007669"/>
    <property type="project" value="UniProtKB-KW"/>
</dbReference>